<feature type="transmembrane region" description="Helical" evidence="6">
    <location>
        <begin position="80"/>
        <end position="101"/>
    </location>
</feature>
<keyword evidence="3 6" id="KW-0812">Transmembrane</keyword>
<dbReference type="InterPro" id="IPR001123">
    <property type="entry name" value="LeuE-type"/>
</dbReference>
<sequence>MKDPPMIDPAALLIFVPIALALNLTPGADMLFCLGQGVRSGPSAGRAAAWGVAVGALIHTFAAGLGFAAFIAAHPVLFEVIRWAGVGYLVWLALQGLRYPITTLEPTQVGRASVWGAFRRGVVVNVLNPKIALFFLALIPQFVEPDRGPILLQFLIFGLILNVGGTSINLVVGSLGGGFARLLARNTGAARALQYGTSALFVMLAARLALQPR</sequence>
<feature type="transmembrane region" description="Helical" evidence="6">
    <location>
        <begin position="121"/>
        <end position="139"/>
    </location>
</feature>
<feature type="transmembrane region" description="Helical" evidence="6">
    <location>
        <begin position="151"/>
        <end position="172"/>
    </location>
</feature>
<keyword evidence="4 6" id="KW-1133">Transmembrane helix</keyword>
<evidence type="ECO:0000256" key="5">
    <source>
        <dbReference type="ARBA" id="ARBA00023136"/>
    </source>
</evidence>
<organism evidence="7 8">
    <name type="scientific">Rubricella aquisinus</name>
    <dbReference type="NCBI Taxonomy" id="2028108"/>
    <lineage>
        <taxon>Bacteria</taxon>
        <taxon>Pseudomonadati</taxon>
        <taxon>Pseudomonadota</taxon>
        <taxon>Alphaproteobacteria</taxon>
        <taxon>Rhodobacterales</taxon>
        <taxon>Paracoccaceae</taxon>
        <taxon>Rubricella</taxon>
    </lineage>
</organism>
<dbReference type="RefSeq" id="WP_246413507.1">
    <property type="nucleotide sequence ID" value="NZ_JACIJS010000001.1"/>
</dbReference>
<dbReference type="AlphaFoldDB" id="A0A840WKT2"/>
<dbReference type="GO" id="GO:0015171">
    <property type="term" value="F:amino acid transmembrane transporter activity"/>
    <property type="evidence" value="ECO:0007669"/>
    <property type="project" value="TreeGrafter"/>
</dbReference>
<keyword evidence="8" id="KW-1185">Reference proteome</keyword>
<accession>A0A840WKT2</accession>
<keyword evidence="5 6" id="KW-0472">Membrane</keyword>
<evidence type="ECO:0000256" key="2">
    <source>
        <dbReference type="ARBA" id="ARBA00022475"/>
    </source>
</evidence>
<dbReference type="GO" id="GO:0005886">
    <property type="term" value="C:plasma membrane"/>
    <property type="evidence" value="ECO:0007669"/>
    <property type="project" value="UniProtKB-SubCell"/>
</dbReference>
<feature type="transmembrane region" description="Helical" evidence="6">
    <location>
        <begin position="50"/>
        <end position="73"/>
    </location>
</feature>
<evidence type="ECO:0000313" key="8">
    <source>
        <dbReference type="Proteomes" id="UP000553766"/>
    </source>
</evidence>
<feature type="transmembrane region" description="Helical" evidence="6">
    <location>
        <begin position="192"/>
        <end position="210"/>
    </location>
</feature>
<dbReference type="PIRSF" id="PIRSF006324">
    <property type="entry name" value="LeuE"/>
    <property type="match status" value="1"/>
</dbReference>
<dbReference type="Pfam" id="PF01810">
    <property type="entry name" value="LysE"/>
    <property type="match status" value="1"/>
</dbReference>
<comment type="caution">
    <text evidence="7">The sequence shown here is derived from an EMBL/GenBank/DDBJ whole genome shotgun (WGS) entry which is preliminary data.</text>
</comment>
<dbReference type="Proteomes" id="UP000553766">
    <property type="component" value="Unassembled WGS sequence"/>
</dbReference>
<evidence type="ECO:0000313" key="7">
    <source>
        <dbReference type="EMBL" id="MBB5514272.1"/>
    </source>
</evidence>
<name>A0A840WKT2_9RHOB</name>
<evidence type="ECO:0000256" key="3">
    <source>
        <dbReference type="ARBA" id="ARBA00022692"/>
    </source>
</evidence>
<dbReference type="PANTHER" id="PTHR30086">
    <property type="entry name" value="ARGININE EXPORTER PROTEIN ARGO"/>
    <property type="match status" value="1"/>
</dbReference>
<evidence type="ECO:0000256" key="1">
    <source>
        <dbReference type="ARBA" id="ARBA00004651"/>
    </source>
</evidence>
<dbReference type="EMBL" id="JACIJS010000001">
    <property type="protein sequence ID" value="MBB5514272.1"/>
    <property type="molecule type" value="Genomic_DNA"/>
</dbReference>
<evidence type="ECO:0000256" key="6">
    <source>
        <dbReference type="SAM" id="Phobius"/>
    </source>
</evidence>
<comment type="subcellular location">
    <subcellularLocation>
        <location evidence="1">Cell membrane</location>
        <topology evidence="1">Multi-pass membrane protein</topology>
    </subcellularLocation>
</comment>
<evidence type="ECO:0000256" key="4">
    <source>
        <dbReference type="ARBA" id="ARBA00022989"/>
    </source>
</evidence>
<keyword evidence="2" id="KW-1003">Cell membrane</keyword>
<protein>
    <submittedName>
        <fullName evidence="7">Threonine/homoserine/homoserine lactone efflux protein</fullName>
    </submittedName>
</protein>
<gene>
    <name evidence="7" type="ORF">FHS89_000270</name>
</gene>
<dbReference type="PANTHER" id="PTHR30086:SF20">
    <property type="entry name" value="ARGININE EXPORTER PROTEIN ARGO-RELATED"/>
    <property type="match status" value="1"/>
</dbReference>
<proteinExistence type="predicted"/>
<reference evidence="7 8" key="1">
    <citation type="submission" date="2020-08" db="EMBL/GenBank/DDBJ databases">
        <title>Genomic Encyclopedia of Type Strains, Phase IV (KMG-IV): sequencing the most valuable type-strain genomes for metagenomic binning, comparative biology and taxonomic classification.</title>
        <authorList>
            <person name="Goeker M."/>
        </authorList>
    </citation>
    <scope>NUCLEOTIDE SEQUENCE [LARGE SCALE GENOMIC DNA]</scope>
    <source>
        <strain evidence="7 8">DSM 103377</strain>
    </source>
</reference>